<proteinExistence type="predicted"/>
<protein>
    <submittedName>
        <fullName evidence="2">Uncharacterized protein</fullName>
    </submittedName>
</protein>
<keyword evidence="3" id="KW-1185">Reference proteome</keyword>
<sequence length="170" mass="19469">MVAVLEAPANALVKLNEYSSQRQMSYKMEKYSNTASASGQAEEKSTQEYRLKEGEKGSVIRSRTDKNEHQRTDKLRETDIDTSILEWWVSDLSSSVARLRQLRKSQDGKLTPEDQLVVEAKVTQSAQLVAARRDRLTVEFDQNLADRKATEEEQKKLYHSWQASRLDSTS</sequence>
<evidence type="ECO:0000313" key="2">
    <source>
        <dbReference type="EMBL" id="KAG9450123.1"/>
    </source>
</evidence>
<accession>A0AAV7ES97</accession>
<dbReference type="EMBL" id="JAINDJ010000004">
    <property type="protein sequence ID" value="KAG9450123.1"/>
    <property type="molecule type" value="Genomic_DNA"/>
</dbReference>
<dbReference type="Proteomes" id="UP000825729">
    <property type="component" value="Unassembled WGS sequence"/>
</dbReference>
<feature type="region of interest" description="Disordered" evidence="1">
    <location>
        <begin position="29"/>
        <end position="74"/>
    </location>
</feature>
<feature type="compositionally biased region" description="Basic and acidic residues" evidence="1">
    <location>
        <begin position="41"/>
        <end position="74"/>
    </location>
</feature>
<gene>
    <name evidence="2" type="ORF">H6P81_010088</name>
</gene>
<reference evidence="2 3" key="1">
    <citation type="submission" date="2021-07" db="EMBL/GenBank/DDBJ databases">
        <title>The Aristolochia fimbriata genome: insights into angiosperm evolution, floral development and chemical biosynthesis.</title>
        <authorList>
            <person name="Jiao Y."/>
        </authorList>
    </citation>
    <scope>NUCLEOTIDE SEQUENCE [LARGE SCALE GENOMIC DNA]</scope>
    <source>
        <strain evidence="2">IBCAS-2021</strain>
        <tissue evidence="2">Leaf</tissue>
    </source>
</reference>
<organism evidence="2 3">
    <name type="scientific">Aristolochia fimbriata</name>
    <name type="common">White veined hardy Dutchman's pipe vine</name>
    <dbReference type="NCBI Taxonomy" id="158543"/>
    <lineage>
        <taxon>Eukaryota</taxon>
        <taxon>Viridiplantae</taxon>
        <taxon>Streptophyta</taxon>
        <taxon>Embryophyta</taxon>
        <taxon>Tracheophyta</taxon>
        <taxon>Spermatophyta</taxon>
        <taxon>Magnoliopsida</taxon>
        <taxon>Magnoliidae</taxon>
        <taxon>Piperales</taxon>
        <taxon>Aristolochiaceae</taxon>
        <taxon>Aristolochia</taxon>
    </lineage>
</organism>
<evidence type="ECO:0000313" key="3">
    <source>
        <dbReference type="Proteomes" id="UP000825729"/>
    </source>
</evidence>
<dbReference type="AlphaFoldDB" id="A0AAV7ES97"/>
<evidence type="ECO:0000256" key="1">
    <source>
        <dbReference type="SAM" id="MobiDB-lite"/>
    </source>
</evidence>
<name>A0AAV7ES97_ARIFI</name>
<comment type="caution">
    <text evidence="2">The sequence shown here is derived from an EMBL/GenBank/DDBJ whole genome shotgun (WGS) entry which is preliminary data.</text>
</comment>